<dbReference type="AlphaFoldDB" id="A0A0M9FP22"/>
<dbReference type="EMBL" id="LGTL01000044">
    <property type="protein sequence ID" value="KPA73098.1"/>
    <property type="molecule type" value="Genomic_DNA"/>
</dbReference>
<dbReference type="RefSeq" id="XP_015651536.1">
    <property type="nucleotide sequence ID" value="XM_015809873.1"/>
</dbReference>
<comment type="caution">
    <text evidence="2">The sequence shown here is derived from an EMBL/GenBank/DDBJ whole genome shotgun (WGS) entry which is preliminary data.</text>
</comment>
<name>A0A0M9FP22_LEPPY</name>
<keyword evidence="3" id="KW-1185">Reference proteome</keyword>
<gene>
    <name evidence="2" type="ORF">ABB37_10117</name>
</gene>
<organism evidence="2 3">
    <name type="scientific">Leptomonas pyrrhocoris</name>
    <name type="common">Firebug parasite</name>
    <dbReference type="NCBI Taxonomy" id="157538"/>
    <lineage>
        <taxon>Eukaryota</taxon>
        <taxon>Discoba</taxon>
        <taxon>Euglenozoa</taxon>
        <taxon>Kinetoplastea</taxon>
        <taxon>Metakinetoplastina</taxon>
        <taxon>Trypanosomatida</taxon>
        <taxon>Trypanosomatidae</taxon>
        <taxon>Leishmaniinae</taxon>
        <taxon>Leptomonas</taxon>
    </lineage>
</organism>
<dbReference type="GeneID" id="26910397"/>
<dbReference type="VEuPathDB" id="TriTrypDB:LpyrH10_44_0010"/>
<dbReference type="RefSeq" id="XP_015651538.1">
    <property type="nucleotide sequence ID" value="XM_015809875.1"/>
</dbReference>
<sequence>MSAPLDSVVRDITKQLDEGKITKETYVKLLTEATAQVNTKTLDATTYLAEQAELQYNPWMRIIKEAESWWQDVEELTDAQMKERFIALARQKRLPPTVVLVCLYTLFTPDKEYGRVCLMKLLLFGPHNKTMQYHNYQIYKSLHSQERRLFGEILENCPMPLFPPYSEIANLNEDVRDIVSHGKLTGGSEMNEEESPFKALYATTTFDLLEGGSYAEPIYNAQGEQIAAMDMSQTENILAQVTGGLKQLTTMLSQHTAYDGNRGRGRGRGQRYGRGYSTYRGRGGNGPWGYGGGVAPNEASPKN</sequence>
<dbReference type="OrthoDB" id="281463at2759"/>
<evidence type="ECO:0000256" key="1">
    <source>
        <dbReference type="SAM" id="MobiDB-lite"/>
    </source>
</evidence>
<evidence type="ECO:0000313" key="3">
    <source>
        <dbReference type="Proteomes" id="UP000037923"/>
    </source>
</evidence>
<dbReference type="EMBL" id="LGTL01000044">
    <property type="protein sequence ID" value="KPA73099.1"/>
    <property type="molecule type" value="Genomic_DNA"/>
</dbReference>
<accession>A0A0M9FP22</accession>
<protein>
    <submittedName>
        <fullName evidence="2">Uncharacterized protein</fullName>
    </submittedName>
</protein>
<feature type="region of interest" description="Disordered" evidence="1">
    <location>
        <begin position="256"/>
        <end position="278"/>
    </location>
</feature>
<evidence type="ECO:0000313" key="2">
    <source>
        <dbReference type="EMBL" id="KPA73097.1"/>
    </source>
</evidence>
<reference evidence="2 3" key="1">
    <citation type="submission" date="2015-07" db="EMBL/GenBank/DDBJ databases">
        <title>High-quality genome of monoxenous trypanosomatid Leptomonas pyrrhocoris.</title>
        <authorList>
            <person name="Flegontov P."/>
            <person name="Butenko A."/>
            <person name="Firsov S."/>
            <person name="Vlcek C."/>
            <person name="Logacheva M.D."/>
            <person name="Field M."/>
            <person name="Filatov D."/>
            <person name="Flegontova O."/>
            <person name="Gerasimov E."/>
            <person name="Jackson A.P."/>
            <person name="Kelly S."/>
            <person name="Opperdoes F."/>
            <person name="O'Reilly A."/>
            <person name="Votypka J."/>
            <person name="Yurchenko V."/>
            <person name="Lukes J."/>
        </authorList>
    </citation>
    <scope>NUCLEOTIDE SEQUENCE [LARGE SCALE GENOMIC DNA]</scope>
    <source>
        <strain evidence="2">H10</strain>
    </source>
</reference>
<dbReference type="Proteomes" id="UP000037923">
    <property type="component" value="Unassembled WGS sequence"/>
</dbReference>
<dbReference type="EMBL" id="LGTL01000044">
    <property type="protein sequence ID" value="KPA73097.1"/>
    <property type="molecule type" value="Genomic_DNA"/>
</dbReference>
<dbReference type="RefSeq" id="XP_015651537.1">
    <property type="nucleotide sequence ID" value="XM_015809874.1"/>
</dbReference>
<proteinExistence type="predicted"/>